<reference evidence="3 4" key="1">
    <citation type="submission" date="2020-02" db="EMBL/GenBank/DDBJ databases">
        <title>Whole genome sequence of Halogeometricum borinquense strain wsp4.</title>
        <authorList>
            <person name="Verma D.K."/>
            <person name="Gopal K."/>
            <person name="Prasad E.S."/>
        </authorList>
    </citation>
    <scope>NUCLEOTIDE SEQUENCE [LARGE SCALE GENOMIC DNA]</scope>
    <source>
        <strain evidence="4">wsp4</strain>
    </source>
</reference>
<evidence type="ECO:0000256" key="1">
    <source>
        <dbReference type="SAM" id="Phobius"/>
    </source>
</evidence>
<dbReference type="Pfam" id="PF12773">
    <property type="entry name" value="DZR"/>
    <property type="match status" value="1"/>
</dbReference>
<sequence>MYCSECGTEVEDGTSYCPDCGHQLEDPSVTTEREIEGESGECQKCGTKISTEVDRCPQCGYEPSSESILGSLFALICIPWVGIGALLYIAAFYALFTGGYTIGNFILGLGLITAFTAIPAFYLYGSYQRSQMGPTEQIELFGQEID</sequence>
<gene>
    <name evidence="3" type="ORF">G3I44_03805</name>
</gene>
<keyword evidence="1" id="KW-0472">Membrane</keyword>
<evidence type="ECO:0000313" key="3">
    <source>
        <dbReference type="EMBL" id="QIB73484.1"/>
    </source>
</evidence>
<keyword evidence="1" id="KW-0812">Transmembrane</keyword>
<name>A0A6C0UDP0_9EURY</name>
<dbReference type="InterPro" id="IPR025874">
    <property type="entry name" value="DZR"/>
</dbReference>
<organism evidence="3 4">
    <name type="scientific">Halogeometricum borinquense</name>
    <dbReference type="NCBI Taxonomy" id="60847"/>
    <lineage>
        <taxon>Archaea</taxon>
        <taxon>Methanobacteriati</taxon>
        <taxon>Methanobacteriota</taxon>
        <taxon>Stenosarchaea group</taxon>
        <taxon>Halobacteria</taxon>
        <taxon>Halobacteriales</taxon>
        <taxon>Haloferacaceae</taxon>
        <taxon>Halogeometricum</taxon>
    </lineage>
</organism>
<proteinExistence type="predicted"/>
<protein>
    <submittedName>
        <fullName evidence="3">Zinc-ribbon domain-containing protein</fullName>
    </submittedName>
</protein>
<feature type="domain" description="DZANK-type" evidence="2">
    <location>
        <begin position="3"/>
        <end position="60"/>
    </location>
</feature>
<dbReference type="Proteomes" id="UP000465846">
    <property type="component" value="Chromosome"/>
</dbReference>
<dbReference type="AlphaFoldDB" id="A0A6C0UDP0"/>
<keyword evidence="1" id="KW-1133">Transmembrane helix</keyword>
<feature type="transmembrane region" description="Helical" evidence="1">
    <location>
        <begin position="102"/>
        <end position="124"/>
    </location>
</feature>
<dbReference type="RefSeq" id="WP_163485542.1">
    <property type="nucleotide sequence ID" value="NZ_CP048739.1"/>
</dbReference>
<evidence type="ECO:0000313" key="4">
    <source>
        <dbReference type="Proteomes" id="UP000465846"/>
    </source>
</evidence>
<dbReference type="EMBL" id="CP048739">
    <property type="protein sequence ID" value="QIB73484.1"/>
    <property type="molecule type" value="Genomic_DNA"/>
</dbReference>
<dbReference type="GeneID" id="44078496"/>
<evidence type="ECO:0000259" key="2">
    <source>
        <dbReference type="Pfam" id="PF12773"/>
    </source>
</evidence>
<feature type="transmembrane region" description="Helical" evidence="1">
    <location>
        <begin position="72"/>
        <end position="96"/>
    </location>
</feature>
<accession>A0A6C0UDP0</accession>